<dbReference type="SUPFAM" id="SSF48403">
    <property type="entry name" value="Ankyrin repeat"/>
    <property type="match status" value="1"/>
</dbReference>
<feature type="compositionally biased region" description="Polar residues" evidence="9">
    <location>
        <begin position="97"/>
        <end position="106"/>
    </location>
</feature>
<dbReference type="CTD" id="10848"/>
<evidence type="ECO:0000256" key="4">
    <source>
        <dbReference type="ARBA" id="ARBA00022737"/>
    </source>
</evidence>
<keyword evidence="5 7" id="KW-0040">ANK repeat</keyword>
<keyword evidence="4" id="KW-0677">Repeat</keyword>
<evidence type="ECO:0000256" key="7">
    <source>
        <dbReference type="PROSITE-ProRule" id="PRU00023"/>
    </source>
</evidence>
<dbReference type="GO" id="GO:0006357">
    <property type="term" value="P:regulation of transcription by RNA polymerase II"/>
    <property type="evidence" value="ECO:0007669"/>
    <property type="project" value="TreeGrafter"/>
</dbReference>
<dbReference type="Proteomes" id="UP001190640">
    <property type="component" value="Chromosome 15"/>
</dbReference>
<keyword evidence="6" id="KW-0539">Nucleus</keyword>
<dbReference type="InterPro" id="IPR028320">
    <property type="entry name" value="iASPP"/>
</dbReference>
<evidence type="ECO:0000313" key="11">
    <source>
        <dbReference type="Proteomes" id="UP001190640"/>
    </source>
</evidence>
<evidence type="ECO:0000256" key="9">
    <source>
        <dbReference type="SAM" id="MobiDB-lite"/>
    </source>
</evidence>
<dbReference type="InterPro" id="IPR001452">
    <property type="entry name" value="SH3_domain"/>
</dbReference>
<evidence type="ECO:0000256" key="5">
    <source>
        <dbReference type="ARBA" id="ARBA00023043"/>
    </source>
</evidence>
<dbReference type="PRINTS" id="PR00452">
    <property type="entry name" value="SH3DOMAIN"/>
</dbReference>
<dbReference type="KEGG" id="emc:129343229"/>
<evidence type="ECO:0000256" key="6">
    <source>
        <dbReference type="ARBA" id="ARBA00023242"/>
    </source>
</evidence>
<feature type="region of interest" description="Disordered" evidence="9">
    <location>
        <begin position="77"/>
        <end position="107"/>
    </location>
</feature>
<dbReference type="InterPro" id="IPR036770">
    <property type="entry name" value="Ankyrin_rpt-contain_sf"/>
</dbReference>
<reference evidence="12" key="1">
    <citation type="submission" date="2025-08" db="UniProtKB">
        <authorList>
            <consortium name="RefSeq"/>
        </authorList>
    </citation>
    <scope>IDENTIFICATION</scope>
    <source>
        <tissue evidence="12">Blood</tissue>
    </source>
</reference>
<feature type="region of interest" description="Disordered" evidence="9">
    <location>
        <begin position="338"/>
        <end position="389"/>
    </location>
</feature>
<dbReference type="InterPro" id="IPR002110">
    <property type="entry name" value="Ankyrin_rpt"/>
</dbReference>
<dbReference type="SMART" id="SM00248">
    <property type="entry name" value="ANK"/>
    <property type="match status" value="2"/>
</dbReference>
<dbReference type="PROSITE" id="PS50088">
    <property type="entry name" value="ANK_REPEAT"/>
    <property type="match status" value="2"/>
</dbReference>
<sequence>MEVIHLPRSHRLPGHWQLTASKPKSPAGTMASEDVTDAQALLDLNFQSLASKHMDLKQVELDTAAAKVDELSKQLESLWSGSPRQSSLPQKGEKHSTGSWPSQDSPVRTVPIVVSPLHPSAWKSASLDSADNYSSSYSFSENSASFSSGGASYGSSPTQLLPSKSTLGRPTSPRPSIFLQSDLDRAPSPRPKVLPVPYESMGHASSPRFLRSAGSLERQYDYKPYTGTAGRGGSPRLPTEGSGSQMFFPDRVPSPRPPLPPPYENHSMYPSMPSSFPPFRTQDDSVIRRRTQKGWNESDLDVVYEKKPSHLGSYERGDPHMGLRQSAPGLPLAPWRESSLDGGTGQAKEEHYGMHSSTLPRNYKVSPLASERRSESSFRRSLPANQTGTLPRNWQFAQQPISRIPMPPPTPQGSRPKRHKPLPLSMIFRLQNAFWEYGASGTKFPLAQGPPGSPLFLRSLQKQMPQQPLTPTQHLLRSEGNGRVMPSDVPAEPVRVVPITLLTSEPEPELENLLPGSEPAEVDEVARPLSPTRLQPVLPPEAQKVPEFEEVARVLAEMPRPLKRRGSMEQCPSAALPPTHKKQYQQIINRLFHRQEEAVPAGEAATQADLVPISEASEQKVPSTSLAAAPAPAPQSPLTGPPAPSAPDTPESPATVSPLPSPEKRSALRKASSPRKRLKQRARLNPLVLLLDAALTGELDVVKEAVAQLNDPSQPNDEGITALHNAICGANYNIVDFLINIGANVNSPDSHGWTPLHCAASCNDTAICIALVKHGAAIFATTCSDGSTAIEKCDPYREGYNECFSYLADVEQNMGLMNNGVVYALWDYVGEFSDELSFREGEPVTVLRRDGQEEMDWWWASLYGQEGYVPKNYFGLFPRVRPQQKKA</sequence>
<feature type="repeat" description="ANK" evidence="7">
    <location>
        <begin position="751"/>
        <end position="783"/>
    </location>
</feature>
<evidence type="ECO:0000313" key="12">
    <source>
        <dbReference type="RefSeq" id="XP_054855307.1"/>
    </source>
</evidence>
<dbReference type="GO" id="GO:0045597">
    <property type="term" value="P:positive regulation of cell differentiation"/>
    <property type="evidence" value="ECO:0007669"/>
    <property type="project" value="TreeGrafter"/>
</dbReference>
<proteinExistence type="predicted"/>
<dbReference type="PANTHER" id="PTHR24164">
    <property type="entry name" value="RELA-ASSOCIATED INHIBITOR"/>
    <property type="match status" value="1"/>
</dbReference>
<evidence type="ECO:0000256" key="8">
    <source>
        <dbReference type="PROSITE-ProRule" id="PRU00192"/>
    </source>
</evidence>
<organism evidence="11 12">
    <name type="scientific">Eublepharis macularius</name>
    <name type="common">Leopard gecko</name>
    <name type="synonym">Cyrtodactylus macularius</name>
    <dbReference type="NCBI Taxonomy" id="481883"/>
    <lineage>
        <taxon>Eukaryota</taxon>
        <taxon>Metazoa</taxon>
        <taxon>Chordata</taxon>
        <taxon>Craniata</taxon>
        <taxon>Vertebrata</taxon>
        <taxon>Euteleostomi</taxon>
        <taxon>Lepidosauria</taxon>
        <taxon>Squamata</taxon>
        <taxon>Bifurcata</taxon>
        <taxon>Gekkota</taxon>
        <taxon>Eublepharidae</taxon>
        <taxon>Eublepharinae</taxon>
        <taxon>Eublepharis</taxon>
    </lineage>
</organism>
<dbReference type="Pfam" id="PF14604">
    <property type="entry name" value="SH3_9"/>
    <property type="match status" value="1"/>
</dbReference>
<feature type="repeat" description="ANK" evidence="7">
    <location>
        <begin position="718"/>
        <end position="750"/>
    </location>
</feature>
<evidence type="ECO:0000256" key="2">
    <source>
        <dbReference type="ARBA" id="ARBA00022443"/>
    </source>
</evidence>
<dbReference type="AlphaFoldDB" id="A0AA97KFA6"/>
<dbReference type="PROSITE" id="PS50002">
    <property type="entry name" value="SH3"/>
    <property type="match status" value="1"/>
</dbReference>
<keyword evidence="2 8" id="KW-0728">SH3 domain</keyword>
<dbReference type="Pfam" id="PF12796">
    <property type="entry name" value="Ank_2"/>
    <property type="match status" value="1"/>
</dbReference>
<keyword evidence="3" id="KW-0053">Apoptosis</keyword>
<protein>
    <submittedName>
        <fullName evidence="12">RelA-associated inhibitor isoform X1</fullName>
    </submittedName>
</protein>
<dbReference type="PROSITE" id="PS50297">
    <property type="entry name" value="ANK_REP_REGION"/>
    <property type="match status" value="2"/>
</dbReference>
<feature type="compositionally biased region" description="Pro residues" evidence="9">
    <location>
        <begin position="631"/>
        <end position="647"/>
    </location>
</feature>
<dbReference type="GO" id="GO:0006915">
    <property type="term" value="P:apoptotic process"/>
    <property type="evidence" value="ECO:0007669"/>
    <property type="project" value="UniProtKB-KW"/>
</dbReference>
<dbReference type="SMART" id="SM00326">
    <property type="entry name" value="SH3"/>
    <property type="match status" value="1"/>
</dbReference>
<dbReference type="SUPFAM" id="SSF50044">
    <property type="entry name" value="SH3-domain"/>
    <property type="match status" value="1"/>
</dbReference>
<feature type="compositionally biased region" description="Polar residues" evidence="9">
    <location>
        <begin position="77"/>
        <end position="89"/>
    </location>
</feature>
<feature type="region of interest" description="Disordered" evidence="9">
    <location>
        <begin position="148"/>
        <end position="190"/>
    </location>
</feature>
<accession>A0AA97KFA6</accession>
<evidence type="ECO:0000259" key="10">
    <source>
        <dbReference type="PROSITE" id="PS50002"/>
    </source>
</evidence>
<feature type="domain" description="SH3" evidence="10">
    <location>
        <begin position="817"/>
        <end position="879"/>
    </location>
</feature>
<feature type="compositionally biased region" description="Polar residues" evidence="9">
    <location>
        <begin position="157"/>
        <end position="169"/>
    </location>
</feature>
<dbReference type="Gene3D" id="1.25.40.20">
    <property type="entry name" value="Ankyrin repeat-containing domain"/>
    <property type="match status" value="1"/>
</dbReference>
<gene>
    <name evidence="12" type="primary">PPP1R13L</name>
</gene>
<feature type="region of interest" description="Disordered" evidence="9">
    <location>
        <begin position="615"/>
        <end position="678"/>
    </location>
</feature>
<dbReference type="FunFam" id="1.25.40.20:FF:000008">
    <property type="entry name" value="Apoptosis-stimulating of p53 protein 2 isoform 1"/>
    <property type="match status" value="1"/>
</dbReference>
<dbReference type="PANTHER" id="PTHR24164:SF4">
    <property type="entry name" value="RELA-ASSOCIATED INHIBITOR"/>
    <property type="match status" value="1"/>
</dbReference>
<feature type="region of interest" description="Disordered" evidence="9">
    <location>
        <begin position="222"/>
        <end position="252"/>
    </location>
</feature>
<keyword evidence="11" id="KW-1185">Reference proteome</keyword>
<evidence type="ECO:0000256" key="3">
    <source>
        <dbReference type="ARBA" id="ARBA00022703"/>
    </source>
</evidence>
<dbReference type="GO" id="GO:0005634">
    <property type="term" value="C:nucleus"/>
    <property type="evidence" value="ECO:0007669"/>
    <property type="project" value="UniProtKB-SubCell"/>
</dbReference>
<dbReference type="RefSeq" id="XP_054855307.1">
    <property type="nucleotide sequence ID" value="XM_054999332.1"/>
</dbReference>
<dbReference type="GeneID" id="129343229"/>
<dbReference type="InterPro" id="IPR036028">
    <property type="entry name" value="SH3-like_dom_sf"/>
</dbReference>
<evidence type="ECO:0000256" key="1">
    <source>
        <dbReference type="ARBA" id="ARBA00004123"/>
    </source>
</evidence>
<name>A0AA97KFA6_EUBMA</name>
<comment type="subcellular location">
    <subcellularLocation>
        <location evidence="1">Nucleus</location>
    </subcellularLocation>
</comment>